<protein>
    <submittedName>
        <fullName evidence="2">Uncharacterized protein</fullName>
    </submittedName>
</protein>
<organism evidence="2 3">
    <name type="scientific">Meloidogyne enterolobii</name>
    <name type="common">Root-knot nematode worm</name>
    <name type="synonym">Meloidogyne mayaguensis</name>
    <dbReference type="NCBI Taxonomy" id="390850"/>
    <lineage>
        <taxon>Eukaryota</taxon>
        <taxon>Metazoa</taxon>
        <taxon>Ecdysozoa</taxon>
        <taxon>Nematoda</taxon>
        <taxon>Chromadorea</taxon>
        <taxon>Rhabditida</taxon>
        <taxon>Tylenchina</taxon>
        <taxon>Tylenchomorpha</taxon>
        <taxon>Tylenchoidea</taxon>
        <taxon>Meloidogynidae</taxon>
        <taxon>Meloidogyninae</taxon>
        <taxon>Meloidogyne</taxon>
    </lineage>
</organism>
<feature type="transmembrane region" description="Helical" evidence="1">
    <location>
        <begin position="44"/>
        <end position="70"/>
    </location>
</feature>
<dbReference type="AlphaFoldDB" id="A0A6V7TRP2"/>
<name>A0A6V7TRP2_MELEN</name>
<reference evidence="2 3" key="1">
    <citation type="submission" date="2020-08" db="EMBL/GenBank/DDBJ databases">
        <authorList>
            <person name="Koutsovoulos G."/>
            <person name="Danchin GJ E."/>
        </authorList>
    </citation>
    <scope>NUCLEOTIDE SEQUENCE [LARGE SCALE GENOMIC DNA]</scope>
</reference>
<feature type="transmembrane region" description="Helical" evidence="1">
    <location>
        <begin position="12"/>
        <end position="32"/>
    </location>
</feature>
<evidence type="ECO:0000313" key="2">
    <source>
        <dbReference type="EMBL" id="CAD2130455.1"/>
    </source>
</evidence>
<dbReference type="Proteomes" id="UP000580250">
    <property type="component" value="Unassembled WGS sequence"/>
</dbReference>
<evidence type="ECO:0000256" key="1">
    <source>
        <dbReference type="SAM" id="Phobius"/>
    </source>
</evidence>
<proteinExistence type="predicted"/>
<comment type="caution">
    <text evidence="2">The sequence shown here is derived from an EMBL/GenBank/DDBJ whole genome shotgun (WGS) entry which is preliminary data.</text>
</comment>
<gene>
    <name evidence="2" type="ORF">MENT_LOCUS2995</name>
</gene>
<dbReference type="EMBL" id="CAJEWN010000009">
    <property type="protein sequence ID" value="CAD2130455.1"/>
    <property type="molecule type" value="Genomic_DNA"/>
</dbReference>
<sequence>MFSEIWQFFVDNIFAALLVLILFSLIVGLVFWKYSLTEIRQFIYEHVCCLVVLLLVFIFCILIGVVYRYYFLQDHTKVDYYALALVKNDSLNKETLDSISTDTASKAVVSYANSTVGLVILAIALFTFLLYFLNEKFEVFKSLVKEMKEVKPDVESLNRKEDENNRNNAIKMDRIIAHFQIPPLPSTVSTPHSQHHEFPASKEEKIDILRGAARFTKKLPGTFGGEKN</sequence>
<evidence type="ECO:0000313" key="3">
    <source>
        <dbReference type="Proteomes" id="UP000580250"/>
    </source>
</evidence>
<feature type="transmembrane region" description="Helical" evidence="1">
    <location>
        <begin position="111"/>
        <end position="133"/>
    </location>
</feature>
<keyword evidence="1" id="KW-0812">Transmembrane</keyword>
<keyword evidence="1" id="KW-0472">Membrane</keyword>
<keyword evidence="1" id="KW-1133">Transmembrane helix</keyword>
<accession>A0A6V7TRP2</accession>